<organism evidence="1 2">
    <name type="scientific">Rhodovulum sulfidophilum</name>
    <name type="common">Rhodobacter sulfidophilus</name>
    <dbReference type="NCBI Taxonomy" id="35806"/>
    <lineage>
        <taxon>Bacteria</taxon>
        <taxon>Pseudomonadati</taxon>
        <taxon>Pseudomonadota</taxon>
        <taxon>Alphaproteobacteria</taxon>
        <taxon>Rhodobacterales</taxon>
        <taxon>Paracoccaceae</taxon>
        <taxon>Rhodovulum</taxon>
    </lineage>
</organism>
<dbReference type="InterPro" id="IPR035069">
    <property type="entry name" value="TTHA1013/TTHA0281-like"/>
</dbReference>
<dbReference type="Pfam" id="PF05534">
    <property type="entry name" value="HicB"/>
    <property type="match status" value="1"/>
</dbReference>
<proteinExistence type="predicted"/>
<protein>
    <submittedName>
        <fullName evidence="1">Type II toxin-antitoxin system HicB family antitoxin</fullName>
    </submittedName>
</protein>
<dbReference type="InterPro" id="IPR010985">
    <property type="entry name" value="Ribbon_hlx_hlx"/>
</dbReference>
<dbReference type="RefSeq" id="WP_202227213.1">
    <property type="nucleotide sequence ID" value="NZ_JAESJE010000074.1"/>
</dbReference>
<dbReference type="SUPFAM" id="SSF143100">
    <property type="entry name" value="TTHA1013/TTHA0281-like"/>
    <property type="match status" value="1"/>
</dbReference>
<dbReference type="InterPro" id="IPR008651">
    <property type="entry name" value="Uncharacterised_HicB"/>
</dbReference>
<comment type="caution">
    <text evidence="1">The sequence shown here is derived from an EMBL/GenBank/DDBJ whole genome shotgun (WGS) entry which is preliminary data.</text>
</comment>
<evidence type="ECO:0000313" key="1">
    <source>
        <dbReference type="EMBL" id="MBL3608198.1"/>
    </source>
</evidence>
<evidence type="ECO:0000313" key="2">
    <source>
        <dbReference type="Proteomes" id="UP000604473"/>
    </source>
</evidence>
<dbReference type="EMBL" id="JAESJJ010000004">
    <property type="protein sequence ID" value="MBL3608198.1"/>
    <property type="molecule type" value="Genomic_DNA"/>
</dbReference>
<keyword evidence="2" id="KW-1185">Reference proteome</keyword>
<accession>A0ABS1RRE0</accession>
<name>A0ABS1RRE0_RHOSU</name>
<dbReference type="Proteomes" id="UP000604473">
    <property type="component" value="Unassembled WGS sequence"/>
</dbReference>
<reference evidence="1 2" key="1">
    <citation type="submission" date="2021-01" db="EMBL/GenBank/DDBJ databases">
        <title>Draft genomes of Rhodovulum sulfidophilum.</title>
        <authorList>
            <person name="Guzman M.S."/>
        </authorList>
    </citation>
    <scope>NUCLEOTIDE SEQUENCE [LARGE SCALE GENOMIC DNA]</scope>
    <source>
        <strain evidence="1 2">AB35</strain>
    </source>
</reference>
<dbReference type="SUPFAM" id="SSF47598">
    <property type="entry name" value="Ribbon-helix-helix"/>
    <property type="match status" value="1"/>
</dbReference>
<gene>
    <name evidence="1" type="ORF">JMM60_05185</name>
</gene>
<sequence length="110" mass="12100">MKNVMSYKDYSARVEYDDEDGIFAGRIAGIEDVVGFHAESVTELKAAFQEAVDDYLEICAQTGKAPQKPYSGRVMFRVSPEVHRKAALAAELAGVSLNQWAEDVLRKAAS</sequence>